<feature type="transmembrane region" description="Helical" evidence="8">
    <location>
        <begin position="245"/>
        <end position="267"/>
    </location>
</feature>
<dbReference type="GO" id="GO:0016020">
    <property type="term" value="C:membrane"/>
    <property type="evidence" value="ECO:0007669"/>
    <property type="project" value="UniProtKB-SubCell"/>
</dbReference>
<keyword evidence="3 8" id="KW-0812">Transmembrane</keyword>
<feature type="region of interest" description="Disordered" evidence="7">
    <location>
        <begin position="37"/>
        <end position="59"/>
    </location>
</feature>
<dbReference type="InterPro" id="IPR050794">
    <property type="entry name" value="CPA2_transporter"/>
</dbReference>
<feature type="transmembrane region" description="Helical" evidence="8">
    <location>
        <begin position="315"/>
        <end position="342"/>
    </location>
</feature>
<evidence type="ECO:0000256" key="3">
    <source>
        <dbReference type="ARBA" id="ARBA00022692"/>
    </source>
</evidence>
<feature type="transmembrane region" description="Helical" evidence="8">
    <location>
        <begin position="273"/>
        <end position="294"/>
    </location>
</feature>
<keyword evidence="2" id="KW-0813">Transport</keyword>
<evidence type="ECO:0000256" key="6">
    <source>
        <dbReference type="ARBA" id="ARBA00023136"/>
    </source>
</evidence>
<keyword evidence="6 8" id="KW-0472">Membrane</keyword>
<feature type="transmembrane region" description="Helical" evidence="8">
    <location>
        <begin position="176"/>
        <end position="197"/>
    </location>
</feature>
<keyword evidence="4 8" id="KW-1133">Transmembrane helix</keyword>
<dbReference type="Gene3D" id="1.20.1530.20">
    <property type="match status" value="1"/>
</dbReference>
<feature type="domain" description="Cation/H+ exchanger transmembrane" evidence="9">
    <location>
        <begin position="95"/>
        <end position="476"/>
    </location>
</feature>
<name>A0A2P1QWS0_9LEPT</name>
<evidence type="ECO:0000256" key="1">
    <source>
        <dbReference type="ARBA" id="ARBA00004141"/>
    </source>
</evidence>
<dbReference type="GO" id="GO:0015297">
    <property type="term" value="F:antiporter activity"/>
    <property type="evidence" value="ECO:0007669"/>
    <property type="project" value="InterPro"/>
</dbReference>
<dbReference type="Proteomes" id="UP000033961">
    <property type="component" value="Chromosome I"/>
</dbReference>
<evidence type="ECO:0000256" key="5">
    <source>
        <dbReference type="ARBA" id="ARBA00023065"/>
    </source>
</evidence>
<dbReference type="GO" id="GO:1902600">
    <property type="term" value="P:proton transmembrane transport"/>
    <property type="evidence" value="ECO:0007669"/>
    <property type="project" value="InterPro"/>
</dbReference>
<dbReference type="InterPro" id="IPR006153">
    <property type="entry name" value="Cation/H_exchanger_TM"/>
</dbReference>
<evidence type="ECO:0000313" key="10">
    <source>
        <dbReference type="EMBL" id="AVQ13365.1"/>
    </source>
</evidence>
<organism evidence="10 11">
    <name type="scientific">Leptospira santarosai</name>
    <dbReference type="NCBI Taxonomy" id="28183"/>
    <lineage>
        <taxon>Bacteria</taxon>
        <taxon>Pseudomonadati</taxon>
        <taxon>Spirochaetota</taxon>
        <taxon>Spirochaetia</taxon>
        <taxon>Leptospirales</taxon>
        <taxon>Leptospiraceae</taxon>
        <taxon>Leptospira</taxon>
    </lineage>
</organism>
<keyword evidence="5" id="KW-0406">Ion transport</keyword>
<accession>A0A2P1QWS0</accession>
<dbReference type="PANTHER" id="PTHR32468:SF0">
    <property type="entry name" value="K(+)_H(+) ANTIPORTER 1"/>
    <property type="match status" value="1"/>
</dbReference>
<proteinExistence type="predicted"/>
<feature type="transmembrane region" description="Helical" evidence="8">
    <location>
        <begin position="7"/>
        <end position="23"/>
    </location>
</feature>
<dbReference type="EMBL" id="CP027843">
    <property type="protein sequence ID" value="AVQ13365.1"/>
    <property type="molecule type" value="Genomic_DNA"/>
</dbReference>
<evidence type="ECO:0000256" key="4">
    <source>
        <dbReference type="ARBA" id="ARBA00022989"/>
    </source>
</evidence>
<feature type="transmembrane region" description="Helical" evidence="8">
    <location>
        <begin position="141"/>
        <end position="164"/>
    </location>
</feature>
<dbReference type="InterPro" id="IPR038770">
    <property type="entry name" value="Na+/solute_symporter_sf"/>
</dbReference>
<sequence>MKKISLFYIFLIFLFILSLGFILKTGQNLEPVKVNFHSSQTSPEQNTKTKNHLSKNASSRPDFLDMEAMGKIFSGHLKQPISRLLLQLIVIMFSARFFGKLATVLGQPSVIGEILAGILLGPSLLGLAFPEGFQLLFPKESLSTLQILSQLGLLLFMFVIGMELDLQILKNQAESAVIISHSSIMFPFLLGAGLAYFIYVPLAPEGVDFIAFCLFMGIGMSITAFPVLARIILEKGLTKTALGSLALTAAAADDVTAWCVLAIVVTIVNAGSFSSGILMIVMSLTYMFVMWKGILPLMRRAGNVYTTKESMTKSITAFFFLFIFLSAWITEAIGIHALFGAFLAGVVMPDKKELRDNLVEKIEDFSLTVLLPLFFAFTGLRTKFGLLSSSGLWPIFFLILFVAVLGKLGGSSIASRMSGKNWKDSLSIGILMNTRGLMELIVLNIGYDLGVLSEEIFSMMVLMALATTIMTGPGLKLVEFLFTKGGLTAKATANAGILISFAQHSRGLELLKIAYGLFPEKKKEREVTAVHLSPDSNISESHAEKYESSSFTPLKELSKDLNIQLRTIYKTSTNITKDIIRIVDEGNYKLLLLGAARSFFSDDILGGKIRTILNETDCNAGILFSSQLEDVKNIHILFGKEKDLGLLHIAKRLAVNYNSKLSIVNLNGSVDRIPSRIKQNLKKEKVKILTPGNGSSDWKKFDLILCDLDIWENHLEFRVNELPTGGGLLLVRSKDDFLTEI</sequence>
<feature type="transmembrane region" description="Helical" evidence="8">
    <location>
        <begin position="209"/>
        <end position="233"/>
    </location>
</feature>
<dbReference type="PANTHER" id="PTHR32468">
    <property type="entry name" value="CATION/H + ANTIPORTER"/>
    <property type="match status" value="1"/>
</dbReference>
<protein>
    <submittedName>
        <fullName evidence="10">Transporter, CPA2 family</fullName>
    </submittedName>
</protein>
<dbReference type="AlphaFoldDB" id="A0A2P1QWS0"/>
<evidence type="ECO:0000313" key="11">
    <source>
        <dbReference type="Proteomes" id="UP000033961"/>
    </source>
</evidence>
<gene>
    <name evidence="10" type="ORF">XB16_3066</name>
</gene>
<evidence type="ECO:0000256" key="8">
    <source>
        <dbReference type="SAM" id="Phobius"/>
    </source>
</evidence>
<feature type="transmembrane region" description="Helical" evidence="8">
    <location>
        <begin position="110"/>
        <end position="129"/>
    </location>
</feature>
<evidence type="ECO:0000259" key="9">
    <source>
        <dbReference type="Pfam" id="PF00999"/>
    </source>
</evidence>
<reference evidence="10 11" key="1">
    <citation type="journal article" date="2015" name="Genome Announc.">
        <title>Draft Genome Sequences of Leptospira santarosai Strains U160, U164, and U233, Isolated from Asymptomatic Cattle.</title>
        <authorList>
            <person name="Kremer F.S."/>
            <person name="Eslabao M.R."/>
            <person name="Provisor M."/>
            <person name="Woloski R.D."/>
            <person name="Ramires O.V."/>
            <person name="Moreno L.Z."/>
            <person name="Moreno A.M."/>
            <person name="Hamond C."/>
            <person name="Lilenbaum W."/>
            <person name="Dellagostin O.A."/>
        </authorList>
    </citation>
    <scope>NUCLEOTIDE SEQUENCE [LARGE SCALE GENOMIC DNA]</scope>
    <source>
        <strain evidence="10 11">U160</strain>
    </source>
</reference>
<dbReference type="Pfam" id="PF00999">
    <property type="entry name" value="Na_H_Exchanger"/>
    <property type="match status" value="1"/>
</dbReference>
<evidence type="ECO:0000256" key="7">
    <source>
        <dbReference type="SAM" id="MobiDB-lite"/>
    </source>
</evidence>
<evidence type="ECO:0000256" key="2">
    <source>
        <dbReference type="ARBA" id="ARBA00022448"/>
    </source>
</evidence>
<comment type="subcellular location">
    <subcellularLocation>
        <location evidence="1">Membrane</location>
        <topology evidence="1">Multi-pass membrane protein</topology>
    </subcellularLocation>
</comment>
<feature type="transmembrane region" description="Helical" evidence="8">
    <location>
        <begin position="392"/>
        <end position="414"/>
    </location>
</feature>